<evidence type="ECO:0008006" key="3">
    <source>
        <dbReference type="Google" id="ProtNLM"/>
    </source>
</evidence>
<dbReference type="SUPFAM" id="SSF52047">
    <property type="entry name" value="RNI-like"/>
    <property type="match status" value="1"/>
</dbReference>
<organism evidence="1 2">
    <name type="scientific">Podila verticillata NRRL 6337</name>
    <dbReference type="NCBI Taxonomy" id="1069443"/>
    <lineage>
        <taxon>Eukaryota</taxon>
        <taxon>Fungi</taxon>
        <taxon>Fungi incertae sedis</taxon>
        <taxon>Mucoromycota</taxon>
        <taxon>Mortierellomycotina</taxon>
        <taxon>Mortierellomycetes</taxon>
        <taxon>Mortierellales</taxon>
        <taxon>Mortierellaceae</taxon>
        <taxon>Podila</taxon>
    </lineage>
</organism>
<keyword evidence="2" id="KW-1185">Reference proteome</keyword>
<dbReference type="OrthoDB" id="2425844at2759"/>
<evidence type="ECO:0000313" key="2">
    <source>
        <dbReference type="Proteomes" id="UP000243308"/>
    </source>
</evidence>
<proteinExistence type="predicted"/>
<dbReference type="AlphaFoldDB" id="A0A086TLP5"/>
<protein>
    <recommendedName>
        <fullName evidence="3">F-box domain-containing protein</fullName>
    </recommendedName>
</protein>
<dbReference type="InterPro" id="IPR032675">
    <property type="entry name" value="LRR_dom_sf"/>
</dbReference>
<name>A0A086TLP5_9FUNG</name>
<evidence type="ECO:0000313" key="1">
    <source>
        <dbReference type="EMBL" id="KFH62872.1"/>
    </source>
</evidence>
<reference evidence="1 2" key="1">
    <citation type="submission" date="2011-02" db="EMBL/GenBank/DDBJ databases">
        <title>The Genome Sequence of Mortierella verticillata NRRL 6337.</title>
        <authorList>
            <consortium name="The Broad Institute Genome Sequencing Platform"/>
            <person name="Russ C."/>
            <person name="Cuomo C."/>
            <person name="Burger G."/>
            <person name="Gray M.W."/>
            <person name="Holland P.W.H."/>
            <person name="King N."/>
            <person name="Lang F.B.F."/>
            <person name="Roger A.J."/>
            <person name="Ruiz-Trillo I."/>
            <person name="Young S.K."/>
            <person name="Zeng Q."/>
            <person name="Gargeya S."/>
            <person name="Alvarado L."/>
            <person name="Berlin A."/>
            <person name="Chapman S.B."/>
            <person name="Chen Z."/>
            <person name="Freedman E."/>
            <person name="Gellesch M."/>
            <person name="Goldberg J."/>
            <person name="Griggs A."/>
            <person name="Gujja S."/>
            <person name="Heilman E."/>
            <person name="Heiman D."/>
            <person name="Howarth C."/>
            <person name="Mehta T."/>
            <person name="Neiman D."/>
            <person name="Pearson M."/>
            <person name="Roberts A."/>
            <person name="Saif S."/>
            <person name="Shea T."/>
            <person name="Shenoy N."/>
            <person name="Sisk P."/>
            <person name="Stolte C."/>
            <person name="Sykes S."/>
            <person name="White J."/>
            <person name="Yandava C."/>
            <person name="Haas B."/>
            <person name="Nusbaum C."/>
            <person name="Birren B."/>
        </authorList>
    </citation>
    <scope>NUCLEOTIDE SEQUENCE [LARGE SCALE GENOMIC DNA]</scope>
    <source>
        <strain evidence="1 2">NRRL 6337</strain>
    </source>
</reference>
<dbReference type="Proteomes" id="UP000243308">
    <property type="component" value="Unassembled WGS sequence"/>
</dbReference>
<dbReference type="Gene3D" id="3.80.10.10">
    <property type="entry name" value="Ribonuclease Inhibitor"/>
    <property type="match status" value="1"/>
</dbReference>
<sequence length="391" mass="46606">MQELYLKRRPTTSDHEYYTDWWPNWDSLYTFRCPSLDPLQDDSLEYIALRARLNADTPLDQLGGPFAFKRLFLDFDESRTSSSTLMDMIRLCPNLEHVRVEAYHMLTLEDMVDLLVDSCPALRRLDFSEGCPNPQAYNLRLFSKLQQIRFGNCMREDDFSGIFYGMQPHRESLEVIAINIQDISVTDAIQVIKIFPRLRVLDLGCLKIFVHDHGPEHSRQGCLQSRAQLQSLEIVVKEWHSSCTETMQYTEMDFWWDAWGKAQRFMDSFIRLYVQWSGQPPLRPVHVRFMYPLRYFLRVEEAMQYCNIVEEGPENRRPMTIEDVRRLGLYARNSYSQFTLDELMNRCTGSSWWGEEETLDYDEEYDLSKSRNRHHTLRDKKRSMFRRPFKK</sequence>
<dbReference type="EMBL" id="KN042430">
    <property type="protein sequence ID" value="KFH62872.1"/>
    <property type="molecule type" value="Genomic_DNA"/>
</dbReference>
<gene>
    <name evidence="1" type="ORF">MVEG_11397</name>
</gene>
<accession>A0A086TLP5</accession>